<dbReference type="InterPro" id="IPR004919">
    <property type="entry name" value="GmrSD_N"/>
</dbReference>
<dbReference type="Pfam" id="PF07510">
    <property type="entry name" value="GmrSD_C"/>
    <property type="match status" value="1"/>
</dbReference>
<dbReference type="OrthoDB" id="395447at2"/>
<dbReference type="EMBL" id="CP042295">
    <property type="protein sequence ID" value="QDY86709.1"/>
    <property type="molecule type" value="Genomic_DNA"/>
</dbReference>
<gene>
    <name evidence="3" type="ORF">FRW55_00815</name>
</gene>
<feature type="domain" description="GmrSD restriction endonucleases C-terminal" evidence="2">
    <location>
        <begin position="757"/>
        <end position="863"/>
    </location>
</feature>
<evidence type="ECO:0000313" key="4">
    <source>
        <dbReference type="Proteomes" id="UP000318927"/>
    </source>
</evidence>
<name>A0A5B8JWV0_9MOLU</name>
<dbReference type="PANTHER" id="PTHR35149">
    <property type="entry name" value="SLL5132 PROTEIN"/>
    <property type="match status" value="1"/>
</dbReference>
<dbReference type="RefSeq" id="WP_146368330.1">
    <property type="nucleotide sequence ID" value="NZ_CP042295.1"/>
</dbReference>
<keyword evidence="4" id="KW-1185">Reference proteome</keyword>
<dbReference type="InterPro" id="IPR011089">
    <property type="entry name" value="GmrSD_C"/>
</dbReference>
<sequence length="942" mass="111957">MKNNISIIKNNNYFKYHIIGTSLNSYINDKFYKLLIEYIDSKQNNGLIYSKNKANKKTVSEDLRKWLSKSSYATFEQFKKCCLYFELIYEEKDELYISEKIIKISNEDEIEKIKLSFDKHLLETWNSKINEFYSFLQHKCEDNSTDIDKVWLDEYSTTFSLLMDNNIDNLKFKDQVLSLGSFNYFDGKNRYWNLRIDFKDENYTDIVEKIKNSATNLLALASLNKTYEAKEEIFSSNLRAKIDSLSKINWKFNVDDFKQKYHIQNIEVKNLNVHDYFERSFVNISTINVPVYQRNYVWDFNIIKVLLDDIKNIKVDKKEHFISIIIFSHDIYENSYSIIDGQQRTTTLLLISFAIYIYYVNNIDIENEEFKKIPDLFNKMFGTHSRVITEKFKNLSDSCSYEQFNKIIDLDPEMDKNDNKDNLLRNNLIEIYNWIKTNYDNNMVEFEEFVNSFLFHVKLALIVLPNINGYSYFEKLNTLGVKLNDIDLLKSLFYSYLKEGMNLQNEETINKELKKIDEDFFNYFRKNNSNEVDKDKLEHFITFLLLEKGYSKKQIDDLMDSKISPSYKVFSHLLGENTKKSPKEKIDEILYLSKIYNLINAKKIKSDKNEKINNYFEILEELDSSSIDVETLKIIFHYIFSISQGGRRTVFTYLIYQIIKRFCIKNKSNNLEELIRWLFEIQRFNFIWKTSFFGGQSIQWKLNKIAEEIKSDGLNSLESFRGKLFELNIFKNASYDTINQALKYNLMQEKINKKILSSTNKDKLELLFNITYFLRTMEAQDVIGLKNILKNINSIYENNPTYEHIQAKKSDFWNSKSDEERILVESIGNGTILEKSLNSSAGKKELKDKLNVVNTSDYNCTLKGLKCAWEKVIPEIIVYYDDDHSANKNYNKNDILIDISYFIKNSKHANDKDTNKIDQFDVMQINRREERILNILWNMYHL</sequence>
<dbReference type="AlphaFoldDB" id="A0A5B8JWV0"/>
<dbReference type="Pfam" id="PF03235">
    <property type="entry name" value="GmrSD_N"/>
    <property type="match status" value="1"/>
</dbReference>
<accession>A0A5B8JWV0</accession>
<dbReference type="KEGG" id="mans:FRW55_00815"/>
<feature type="domain" description="GmrSD restriction endonucleases N-terminal" evidence="1">
    <location>
        <begin position="283"/>
        <end position="493"/>
    </location>
</feature>
<evidence type="ECO:0000313" key="3">
    <source>
        <dbReference type="EMBL" id="QDY86709.1"/>
    </source>
</evidence>
<protein>
    <submittedName>
        <fullName evidence="3">DUF262 domain-containing protein</fullName>
    </submittedName>
</protein>
<evidence type="ECO:0000259" key="2">
    <source>
        <dbReference type="Pfam" id="PF07510"/>
    </source>
</evidence>
<dbReference type="PANTHER" id="PTHR35149:SF1">
    <property type="entry name" value="DUF5655 DOMAIN-CONTAINING PROTEIN"/>
    <property type="match status" value="1"/>
</dbReference>
<reference evidence="3 4" key="1">
    <citation type="journal article" date="2019" name="Microbiol. Resour. Announc.">
        <title>Complete Genome Sequences of Three Mycoplasma anserisalpingitis (Mycoplasma sp. 1220) Strains.</title>
        <authorList>
            <person name="Grozner D."/>
            <person name="Forro B."/>
            <person name="Kovacs A.B."/>
            <person name="Marton S."/>
            <person name="Banyai K."/>
            <person name="Kreizinger Z."/>
            <person name="Sulyok K.M."/>
            <person name="Gyuranecz M."/>
        </authorList>
    </citation>
    <scope>NUCLEOTIDE SEQUENCE [LARGE SCALE GENOMIC DNA]</scope>
    <source>
        <strain evidence="3 4">ATCC:BAA-2147</strain>
    </source>
</reference>
<organism evidence="3 4">
    <name type="scientific">Mycoplasma anserisalpingitidis</name>
    <dbReference type="NCBI Taxonomy" id="519450"/>
    <lineage>
        <taxon>Bacteria</taxon>
        <taxon>Bacillati</taxon>
        <taxon>Mycoplasmatota</taxon>
        <taxon>Mollicutes</taxon>
        <taxon>Mycoplasmataceae</taxon>
        <taxon>Mycoplasma</taxon>
    </lineage>
</organism>
<dbReference type="Proteomes" id="UP000318927">
    <property type="component" value="Chromosome"/>
</dbReference>
<evidence type="ECO:0000259" key="1">
    <source>
        <dbReference type="Pfam" id="PF03235"/>
    </source>
</evidence>
<proteinExistence type="predicted"/>